<proteinExistence type="predicted"/>
<dbReference type="PANTHER" id="PTHR24095">
    <property type="entry name" value="ACETYL-COENZYME A SYNTHETASE"/>
    <property type="match status" value="1"/>
</dbReference>
<dbReference type="RefSeq" id="XP_009041469.1">
    <property type="nucleotide sequence ID" value="XM_009043221.1"/>
</dbReference>
<evidence type="ECO:0000259" key="2">
    <source>
        <dbReference type="Pfam" id="PF00501"/>
    </source>
</evidence>
<dbReference type="EC" id="6.2.1.1" evidence="1"/>
<protein>
    <recommendedName>
        <fullName evidence="1">acetate--CoA ligase</fullName>
        <ecNumber evidence="1">6.2.1.1</ecNumber>
    </recommendedName>
</protein>
<evidence type="ECO:0000313" key="4">
    <source>
        <dbReference type="Proteomes" id="UP000002729"/>
    </source>
</evidence>
<dbReference type="InParanoid" id="F0YM42"/>
<dbReference type="GO" id="GO:0006085">
    <property type="term" value="P:acetyl-CoA biosynthetic process"/>
    <property type="evidence" value="ECO:0007669"/>
    <property type="project" value="TreeGrafter"/>
</dbReference>
<dbReference type="eggNOG" id="KOG1175">
    <property type="taxonomic scope" value="Eukaryota"/>
</dbReference>
<dbReference type="Proteomes" id="UP000002729">
    <property type="component" value="Unassembled WGS sequence"/>
</dbReference>
<dbReference type="InterPro" id="IPR000873">
    <property type="entry name" value="AMP-dep_synth/lig_dom"/>
</dbReference>
<feature type="domain" description="AMP-dependent synthetase/ligase" evidence="2">
    <location>
        <begin position="1"/>
        <end position="139"/>
    </location>
</feature>
<dbReference type="GO" id="GO:0005829">
    <property type="term" value="C:cytosol"/>
    <property type="evidence" value="ECO:0007669"/>
    <property type="project" value="TreeGrafter"/>
</dbReference>
<name>F0YM42_AURAN</name>
<dbReference type="InterPro" id="IPR020845">
    <property type="entry name" value="AMP-binding_CS"/>
</dbReference>
<dbReference type="OrthoDB" id="203851at2759"/>
<accession>F0YM42</accession>
<sequence>PLFITYTSGSTGRPKGIVHAHGYLAGVMMTMQCSFEPIPGTDIIFVLASLEWITGQSYMVAGSLSSRVTSLITRSNPVSPYVAHFAAMIDQYGASILKGGVSYLKLLMSKELGATELRKFDKSTLKVASFCAEPCSPAV</sequence>
<dbReference type="Gene3D" id="3.40.50.12780">
    <property type="entry name" value="N-terminal domain of ligase-like"/>
    <property type="match status" value="1"/>
</dbReference>
<dbReference type="GO" id="GO:0003987">
    <property type="term" value="F:acetate-CoA ligase activity"/>
    <property type="evidence" value="ECO:0007669"/>
    <property type="project" value="UniProtKB-EC"/>
</dbReference>
<reference evidence="3 4" key="1">
    <citation type="journal article" date="2011" name="Proc. Natl. Acad. Sci. U.S.A.">
        <title>Niche of harmful alga Aureococcus anophagefferens revealed through ecogenomics.</title>
        <authorList>
            <person name="Gobler C.J."/>
            <person name="Berry D.L."/>
            <person name="Dyhrman S.T."/>
            <person name="Wilhelm S.W."/>
            <person name="Salamov A."/>
            <person name="Lobanov A.V."/>
            <person name="Zhang Y."/>
            <person name="Collier J.L."/>
            <person name="Wurch L.L."/>
            <person name="Kustka A.B."/>
            <person name="Dill B.D."/>
            <person name="Shah M."/>
            <person name="VerBerkmoes N.C."/>
            <person name="Kuo A."/>
            <person name="Terry A."/>
            <person name="Pangilinan J."/>
            <person name="Lindquist E.A."/>
            <person name="Lucas S."/>
            <person name="Paulsen I.T."/>
            <person name="Hattenrath-Lehmann T.K."/>
            <person name="Talmage S.C."/>
            <person name="Walker E.A."/>
            <person name="Koch F."/>
            <person name="Burson A.M."/>
            <person name="Marcoval M.A."/>
            <person name="Tang Y.Z."/>
            <person name="Lecleir G.R."/>
            <person name="Coyne K.J."/>
            <person name="Berg G.M."/>
            <person name="Bertrand E.M."/>
            <person name="Saito M.A."/>
            <person name="Gladyshev V.N."/>
            <person name="Grigoriev I.V."/>
        </authorList>
    </citation>
    <scope>NUCLEOTIDE SEQUENCE [LARGE SCALE GENOMIC DNA]</scope>
    <source>
        <strain evidence="4">CCMP 1984</strain>
    </source>
</reference>
<dbReference type="EMBL" id="GL833160">
    <property type="protein sequence ID" value="EGB03811.1"/>
    <property type="molecule type" value="Genomic_DNA"/>
</dbReference>
<dbReference type="KEGG" id="aaf:AURANDRAFT_33498"/>
<dbReference type="InterPro" id="IPR042099">
    <property type="entry name" value="ANL_N_sf"/>
</dbReference>
<gene>
    <name evidence="3" type="ORF">AURANDRAFT_33498</name>
</gene>
<dbReference type="Pfam" id="PF00501">
    <property type="entry name" value="AMP-binding"/>
    <property type="match status" value="1"/>
</dbReference>
<evidence type="ECO:0000256" key="1">
    <source>
        <dbReference type="ARBA" id="ARBA00013275"/>
    </source>
</evidence>
<dbReference type="PROSITE" id="PS00455">
    <property type="entry name" value="AMP_BINDING"/>
    <property type="match status" value="1"/>
</dbReference>
<evidence type="ECO:0000313" key="3">
    <source>
        <dbReference type="EMBL" id="EGB03811.1"/>
    </source>
</evidence>
<keyword evidence="4" id="KW-1185">Reference proteome</keyword>
<dbReference type="SUPFAM" id="SSF56801">
    <property type="entry name" value="Acetyl-CoA synthetase-like"/>
    <property type="match status" value="1"/>
</dbReference>
<dbReference type="AlphaFoldDB" id="F0YM42"/>
<feature type="non-terminal residue" evidence="3">
    <location>
        <position position="1"/>
    </location>
</feature>
<dbReference type="PANTHER" id="PTHR24095:SF14">
    <property type="entry name" value="ACETYL-COENZYME A SYNTHETASE 1"/>
    <property type="match status" value="1"/>
</dbReference>
<organism evidence="4">
    <name type="scientific">Aureococcus anophagefferens</name>
    <name type="common">Harmful bloom alga</name>
    <dbReference type="NCBI Taxonomy" id="44056"/>
    <lineage>
        <taxon>Eukaryota</taxon>
        <taxon>Sar</taxon>
        <taxon>Stramenopiles</taxon>
        <taxon>Ochrophyta</taxon>
        <taxon>Pelagophyceae</taxon>
        <taxon>Pelagomonadales</taxon>
        <taxon>Pelagomonadaceae</taxon>
        <taxon>Aureococcus</taxon>
    </lineage>
</organism>
<dbReference type="GeneID" id="20221316"/>